<dbReference type="CDD" id="cd00947">
    <property type="entry name" value="TBP_aldolase_IIB"/>
    <property type="match status" value="1"/>
</dbReference>
<comment type="cofactor">
    <cofactor evidence="1">
        <name>Zn(2+)</name>
        <dbReference type="ChEBI" id="CHEBI:29105"/>
    </cofactor>
</comment>
<proteinExistence type="predicted"/>
<dbReference type="NCBIfam" id="TIGR00167">
    <property type="entry name" value="cbbA"/>
    <property type="match status" value="1"/>
</dbReference>
<dbReference type="PANTHER" id="PTHR30304">
    <property type="entry name" value="D-TAGATOSE-1,6-BISPHOSPHATE ALDOLASE"/>
    <property type="match status" value="1"/>
</dbReference>
<reference evidence="2 3" key="1">
    <citation type="journal article" date="2024" name="ISME J.">
        <title>Staphylococcus epidermidis bacteriocin A37 kills natural competitors with a unique mechanism of action.</title>
        <authorList>
            <person name="Puls J.S."/>
            <person name="Winnerling B."/>
            <person name="Power J.J."/>
            <person name="Kruger A.M."/>
            <person name="Brajtenbach D."/>
            <person name="Johnson M."/>
            <person name="Bilici K."/>
            <person name="Camus L."/>
            <person name="Fliesswasser T."/>
            <person name="Schneider T."/>
            <person name="Sahl H.G."/>
            <person name="Ghosal D."/>
            <person name="Kubitscheck U."/>
            <person name="Heilbronner S."/>
            <person name="Grein F."/>
        </authorList>
    </citation>
    <scope>NUCLEOTIDE SEQUENCE [LARGE SCALE GENOMIC DNA]</scope>
    <source>
        <strain evidence="2 3">SCK7</strain>
    </source>
</reference>
<dbReference type="PROSITE" id="PS00806">
    <property type="entry name" value="ALDOLASE_CLASS_II_2"/>
    <property type="match status" value="1"/>
</dbReference>
<dbReference type="Pfam" id="PF01116">
    <property type="entry name" value="F_bP_aldolase"/>
    <property type="match status" value="1"/>
</dbReference>
<dbReference type="Gene3D" id="3.20.20.70">
    <property type="entry name" value="Aldolase class I"/>
    <property type="match status" value="1"/>
</dbReference>
<name>A0ABZ2WEI6_9STAP</name>
<dbReference type="InterPro" id="IPR000771">
    <property type="entry name" value="FBA_II"/>
</dbReference>
<gene>
    <name evidence="2" type="ORF">SHJJP9002_002557</name>
</gene>
<evidence type="ECO:0000313" key="2">
    <source>
        <dbReference type="EMBL" id="WZG10534.1"/>
    </source>
</evidence>
<keyword evidence="3" id="KW-1185">Reference proteome</keyword>
<dbReference type="SUPFAM" id="SSF51569">
    <property type="entry name" value="Aldolase"/>
    <property type="match status" value="1"/>
</dbReference>
<protein>
    <submittedName>
        <fullName evidence="2">Ketose-bisphosphate aldolase</fullName>
    </submittedName>
</protein>
<dbReference type="Proteomes" id="UP001468345">
    <property type="component" value="Chromosome"/>
</dbReference>
<dbReference type="InterPro" id="IPR013785">
    <property type="entry name" value="Aldolase_TIM"/>
</dbReference>
<dbReference type="PANTHER" id="PTHR30304:SF0">
    <property type="entry name" value="D-TAGATOSE-1,6-BISPHOSPHATE ALDOLASE SUBUNIT GATY-RELATED"/>
    <property type="match status" value="1"/>
</dbReference>
<dbReference type="PIRSF" id="PIRSF001359">
    <property type="entry name" value="F_bP_aldolase_II"/>
    <property type="match status" value="1"/>
</dbReference>
<sequence>MENHMIHYAKDQSFAVPQMNINGLIWIEGVLSAAEKLNAPIIIGTTDKNIEYLGGYDFIYQTIKNKIKAMQITVPVSIHLDHGLTVENCKSAVDAGYDSVMFDGSKLSIEENIKLTKEVVDYAHAKGVIVEGEVGAVGGEEDGLIGQVRYADIDDCIALVEQANIDTLAPALGSVHGKYQGEPNLGFEEMEILGQKIDIPLVLHGASGISNSDLQRAIDLGHAKINFNTEINISWSNQLRDTLNESEELFNPQKILKPSIGAIEKTAERIINICGANQQNKVFTQR</sequence>
<dbReference type="EMBL" id="CP133006">
    <property type="protein sequence ID" value="WZG10534.1"/>
    <property type="molecule type" value="Genomic_DNA"/>
</dbReference>
<evidence type="ECO:0000313" key="3">
    <source>
        <dbReference type="Proteomes" id="UP001468345"/>
    </source>
</evidence>
<dbReference type="InterPro" id="IPR050246">
    <property type="entry name" value="Class_II_FBP_aldolase"/>
</dbReference>
<evidence type="ECO:0000256" key="1">
    <source>
        <dbReference type="ARBA" id="ARBA00001947"/>
    </source>
</evidence>
<dbReference type="PROSITE" id="PS00602">
    <property type="entry name" value="ALDOLASE_CLASS_II_1"/>
    <property type="match status" value="1"/>
</dbReference>
<dbReference type="RefSeq" id="WP_241965975.1">
    <property type="nucleotide sequence ID" value="NZ_CP125718.1"/>
</dbReference>
<accession>A0ABZ2WEI6</accession>
<organism evidence="2 3">
    <name type="scientific">Staphylococcus casei</name>
    <dbReference type="NCBI Taxonomy" id="201828"/>
    <lineage>
        <taxon>Bacteria</taxon>
        <taxon>Bacillati</taxon>
        <taxon>Bacillota</taxon>
        <taxon>Bacilli</taxon>
        <taxon>Bacillales</taxon>
        <taxon>Staphylococcaceae</taxon>
        <taxon>Staphylococcus</taxon>
    </lineage>
</organism>